<dbReference type="GO" id="GO:0016887">
    <property type="term" value="F:ATP hydrolysis activity"/>
    <property type="evidence" value="ECO:0007669"/>
    <property type="project" value="InterPro"/>
</dbReference>
<gene>
    <name evidence="10" type="ORF">SLEP1_g49011</name>
</gene>
<dbReference type="InterPro" id="IPR050747">
    <property type="entry name" value="Mitochondrial_chaperone_BCS1"/>
</dbReference>
<dbReference type="Gene3D" id="6.10.280.40">
    <property type="match status" value="1"/>
</dbReference>
<dbReference type="InterPro" id="IPR025753">
    <property type="entry name" value="AAA_N_dom"/>
</dbReference>
<keyword evidence="5" id="KW-0460">Magnesium</keyword>
<evidence type="ECO:0000256" key="2">
    <source>
        <dbReference type="ARBA" id="ARBA00007448"/>
    </source>
</evidence>
<reference evidence="10 11" key="1">
    <citation type="journal article" date="2021" name="Commun. Biol.">
        <title>The genome of Shorea leprosula (Dipterocarpaceae) highlights the ecological relevance of drought in aseasonal tropical rainforests.</title>
        <authorList>
            <person name="Ng K.K.S."/>
            <person name="Kobayashi M.J."/>
            <person name="Fawcett J.A."/>
            <person name="Hatakeyama M."/>
            <person name="Paape T."/>
            <person name="Ng C.H."/>
            <person name="Ang C.C."/>
            <person name="Tnah L.H."/>
            <person name="Lee C.T."/>
            <person name="Nishiyama T."/>
            <person name="Sese J."/>
            <person name="O'Brien M.J."/>
            <person name="Copetti D."/>
            <person name="Mohd Noor M.I."/>
            <person name="Ong R.C."/>
            <person name="Putra M."/>
            <person name="Sireger I.Z."/>
            <person name="Indrioko S."/>
            <person name="Kosugi Y."/>
            <person name="Izuno A."/>
            <person name="Isagi Y."/>
            <person name="Lee S.L."/>
            <person name="Shimizu K.K."/>
        </authorList>
    </citation>
    <scope>NUCLEOTIDE SEQUENCE [LARGE SCALE GENOMIC DNA]</scope>
    <source>
        <strain evidence="10">214</strain>
    </source>
</reference>
<evidence type="ECO:0000259" key="9">
    <source>
        <dbReference type="SMART" id="SM00382"/>
    </source>
</evidence>
<dbReference type="Proteomes" id="UP001054252">
    <property type="component" value="Unassembled WGS sequence"/>
</dbReference>
<comment type="catalytic activity">
    <reaction evidence="6">
        <text>ATP + H2O = ADP + phosphate + H(+)</text>
        <dbReference type="Rhea" id="RHEA:13065"/>
        <dbReference type="ChEBI" id="CHEBI:15377"/>
        <dbReference type="ChEBI" id="CHEBI:15378"/>
        <dbReference type="ChEBI" id="CHEBI:30616"/>
        <dbReference type="ChEBI" id="CHEBI:43474"/>
        <dbReference type="ChEBI" id="CHEBI:456216"/>
    </reaction>
</comment>
<dbReference type="Gene3D" id="3.40.50.300">
    <property type="entry name" value="P-loop containing nucleotide triphosphate hydrolases"/>
    <property type="match status" value="1"/>
</dbReference>
<comment type="caution">
    <text evidence="10">The sequence shown here is derived from an EMBL/GenBank/DDBJ whole genome shotgun (WGS) entry which is preliminary data.</text>
</comment>
<evidence type="ECO:0000313" key="10">
    <source>
        <dbReference type="EMBL" id="GKV41484.1"/>
    </source>
</evidence>
<keyword evidence="7" id="KW-0547">Nucleotide-binding</keyword>
<evidence type="ECO:0000256" key="4">
    <source>
        <dbReference type="ARBA" id="ARBA00022840"/>
    </source>
</evidence>
<dbReference type="InterPro" id="IPR058017">
    <property type="entry name" value="At3g28540-like_C"/>
</dbReference>
<organism evidence="10 11">
    <name type="scientific">Rubroshorea leprosula</name>
    <dbReference type="NCBI Taxonomy" id="152421"/>
    <lineage>
        <taxon>Eukaryota</taxon>
        <taxon>Viridiplantae</taxon>
        <taxon>Streptophyta</taxon>
        <taxon>Embryophyta</taxon>
        <taxon>Tracheophyta</taxon>
        <taxon>Spermatophyta</taxon>
        <taxon>Magnoliopsida</taxon>
        <taxon>eudicotyledons</taxon>
        <taxon>Gunneridae</taxon>
        <taxon>Pentapetalae</taxon>
        <taxon>rosids</taxon>
        <taxon>malvids</taxon>
        <taxon>Malvales</taxon>
        <taxon>Dipterocarpaceae</taxon>
        <taxon>Rubroshorea</taxon>
    </lineage>
</organism>
<protein>
    <recommendedName>
        <fullName evidence="9">AAA+ ATPase domain-containing protein</fullName>
    </recommendedName>
</protein>
<evidence type="ECO:0000256" key="5">
    <source>
        <dbReference type="ARBA" id="ARBA00022842"/>
    </source>
</evidence>
<comment type="similarity">
    <text evidence="2">Belongs to the AAA ATPase family. BCS1 subfamily.</text>
</comment>
<keyword evidence="3" id="KW-0378">Hydrolase</keyword>
<dbReference type="InterPro" id="IPR003593">
    <property type="entry name" value="AAA+_ATPase"/>
</dbReference>
<evidence type="ECO:0000256" key="1">
    <source>
        <dbReference type="ARBA" id="ARBA00001946"/>
    </source>
</evidence>
<dbReference type="GO" id="GO:0006950">
    <property type="term" value="P:response to stress"/>
    <property type="evidence" value="ECO:0007669"/>
    <property type="project" value="UniProtKB-ARBA"/>
</dbReference>
<dbReference type="SMART" id="SM00382">
    <property type="entry name" value="AAA"/>
    <property type="match status" value="1"/>
</dbReference>
<evidence type="ECO:0000256" key="8">
    <source>
        <dbReference type="SAM" id="MobiDB-lite"/>
    </source>
</evidence>
<dbReference type="Pfam" id="PF25568">
    <property type="entry name" value="AAA_lid_At3g28540"/>
    <property type="match status" value="1"/>
</dbReference>
<accession>A0AAV5LXE9</accession>
<feature type="region of interest" description="Disordered" evidence="8">
    <location>
        <begin position="471"/>
        <end position="495"/>
    </location>
</feature>
<dbReference type="GO" id="GO:0005524">
    <property type="term" value="F:ATP binding"/>
    <property type="evidence" value="ECO:0007669"/>
    <property type="project" value="UniProtKB-KW"/>
</dbReference>
<dbReference type="Pfam" id="PF00004">
    <property type="entry name" value="AAA"/>
    <property type="match status" value="1"/>
</dbReference>
<feature type="compositionally biased region" description="Polar residues" evidence="8">
    <location>
        <begin position="483"/>
        <end position="495"/>
    </location>
</feature>
<dbReference type="AlphaFoldDB" id="A0AAV5LXE9"/>
<dbReference type="SUPFAM" id="SSF52540">
    <property type="entry name" value="P-loop containing nucleoside triphosphate hydrolases"/>
    <property type="match status" value="1"/>
</dbReference>
<dbReference type="EMBL" id="BPVZ01000150">
    <property type="protein sequence ID" value="GKV41484.1"/>
    <property type="molecule type" value="Genomic_DNA"/>
</dbReference>
<evidence type="ECO:0000313" key="11">
    <source>
        <dbReference type="Proteomes" id="UP001054252"/>
    </source>
</evidence>
<sequence>MEAAAARNAIMEFFQNPPSPSTLFNAYASLSASLMILRSTPNPIPPPIRRFLWSKIQNYFSTYSSRSLATIIIEDSWGVERNLLFDAAKVYLPSKVSPGSLRKVKMGKIPSRKNISVGLPEDENIVDFFGDVKVIWRLICVQGETKDGNPGNKSYSKQKWHFQLSFDEKNREEISSDYLQHVLAESTSLTQEDRELKLFSCHSGRKSTYLQHPASFETIAMDADMKQSIIDDLNRFLSRRDFYKRIGKAWKRGYLLYGPPGTGKSSLVVAMAKHLKFDVHDLELSSIFSDEQLRDVLLRMPSKSILVIEDVDCYEEVHARSKNVKKIKNASITSQDMNIPPDPMEMGKGPGCTLSGILNAIDGLWSGCGEERIIIFTTNHKDKIDPALLRPGRMDMQIELSYLKPSSFSVLANNYLGLRDGDHPHLEKIKSMLQNTEVTPASVAEQLLRSDDVDVALEGVINFLKQKKMEQVNNGDDEGSAATPGNSESIKLSEN</sequence>
<name>A0AAV5LXE9_9ROSI</name>
<keyword evidence="11" id="KW-1185">Reference proteome</keyword>
<dbReference type="InterPro" id="IPR003959">
    <property type="entry name" value="ATPase_AAA_core"/>
</dbReference>
<dbReference type="PANTHER" id="PTHR23070">
    <property type="entry name" value="BCS1 AAA-TYPE ATPASE"/>
    <property type="match status" value="1"/>
</dbReference>
<evidence type="ECO:0000256" key="6">
    <source>
        <dbReference type="ARBA" id="ARBA00049360"/>
    </source>
</evidence>
<dbReference type="InterPro" id="IPR003960">
    <property type="entry name" value="ATPase_AAA_CS"/>
</dbReference>
<keyword evidence="4 7" id="KW-0067">ATP-binding</keyword>
<dbReference type="InterPro" id="IPR027417">
    <property type="entry name" value="P-loop_NTPase"/>
</dbReference>
<evidence type="ECO:0000256" key="7">
    <source>
        <dbReference type="RuleBase" id="RU003651"/>
    </source>
</evidence>
<evidence type="ECO:0000256" key="3">
    <source>
        <dbReference type="ARBA" id="ARBA00022801"/>
    </source>
</evidence>
<dbReference type="Pfam" id="PF14363">
    <property type="entry name" value="AAA_assoc"/>
    <property type="match status" value="1"/>
</dbReference>
<comment type="cofactor">
    <cofactor evidence="1">
        <name>Mg(2+)</name>
        <dbReference type="ChEBI" id="CHEBI:18420"/>
    </cofactor>
</comment>
<dbReference type="PROSITE" id="PS00674">
    <property type="entry name" value="AAA"/>
    <property type="match status" value="1"/>
</dbReference>
<feature type="domain" description="AAA+ ATPase" evidence="9">
    <location>
        <begin position="250"/>
        <end position="404"/>
    </location>
</feature>
<proteinExistence type="inferred from homology"/>